<sequence length="150" mass="16677">MHLHFVSCAGWGSCGPIARPTLPLIRADFWLVFLNWNVRCTVISLTLARAGAQMEGQGRGPPATGSCIRVNGPNRPGRTGPRDGGCTMNTTESHANYPERTTIESDPAYDYAEDQEVDEPWVEEVDAPEDDERVVPLDETEEFRDEDEEI</sequence>
<dbReference type="Proteomes" id="UP000000637">
    <property type="component" value="Chromosome"/>
</dbReference>
<dbReference type="AlphaFoldDB" id="A1R3M8"/>
<evidence type="ECO:0000256" key="1">
    <source>
        <dbReference type="SAM" id="MobiDB-lite"/>
    </source>
</evidence>
<feature type="compositionally biased region" description="Acidic residues" evidence="1">
    <location>
        <begin position="111"/>
        <end position="150"/>
    </location>
</feature>
<protein>
    <submittedName>
        <fullName evidence="2">Uncharacterized protein</fullName>
    </submittedName>
</protein>
<keyword evidence="3" id="KW-1185">Reference proteome</keyword>
<gene>
    <name evidence="2" type="ordered locus">AAur_1053</name>
</gene>
<proteinExistence type="predicted"/>
<dbReference type="KEGG" id="aau:AAur_1053"/>
<evidence type="ECO:0000313" key="3">
    <source>
        <dbReference type="Proteomes" id="UP000000637"/>
    </source>
</evidence>
<organism evidence="2 3">
    <name type="scientific">Paenarthrobacter aurescens (strain TC1)</name>
    <dbReference type="NCBI Taxonomy" id="290340"/>
    <lineage>
        <taxon>Bacteria</taxon>
        <taxon>Bacillati</taxon>
        <taxon>Actinomycetota</taxon>
        <taxon>Actinomycetes</taxon>
        <taxon>Micrococcales</taxon>
        <taxon>Micrococcaceae</taxon>
        <taxon>Paenarthrobacter</taxon>
    </lineage>
</organism>
<accession>A1R3M8</accession>
<feature type="region of interest" description="Disordered" evidence="1">
    <location>
        <begin position="53"/>
        <end position="150"/>
    </location>
</feature>
<dbReference type="HOGENOM" id="CLU_1736774_0_0_11"/>
<dbReference type="EMBL" id="CP000474">
    <property type="protein sequence ID" value="ABM08602.1"/>
    <property type="molecule type" value="Genomic_DNA"/>
</dbReference>
<name>A1R3M8_PAEAT</name>
<evidence type="ECO:0000313" key="2">
    <source>
        <dbReference type="EMBL" id="ABM08602.1"/>
    </source>
</evidence>
<reference evidence="2 3" key="1">
    <citation type="journal article" date="2006" name="PLoS Genet.">
        <title>Secrets of soil survival revealed by the genome sequence of Arthrobacter aurescens TC1.</title>
        <authorList>
            <person name="Mongodin E.F."/>
            <person name="Shapir N."/>
            <person name="Daugherty S.C."/>
            <person name="DeBoy R.T."/>
            <person name="Emerson J.B."/>
            <person name="Shvartzbeyn A."/>
            <person name="Radune D."/>
            <person name="Vamathevan J."/>
            <person name="Riggs F."/>
            <person name="Grinberg V."/>
            <person name="Khouri H."/>
            <person name="Wackett L.P."/>
            <person name="Nelson K.E."/>
            <person name="Sadowsky M.J."/>
        </authorList>
    </citation>
    <scope>NUCLEOTIDE SEQUENCE [LARGE SCALE GENOMIC DNA]</scope>
    <source>
        <strain evidence="2 3">TC1</strain>
    </source>
</reference>